<gene>
    <name evidence="1" type="ORF">BvCmsKKP061_03057</name>
</gene>
<accession>A0A4C9GPA0</accession>
<reference evidence="1 2" key="1">
    <citation type="submission" date="2018-04" db="EMBL/GenBank/DDBJ databases">
        <title>Large scale genomics of bovine and human commensal E. coli to reveal the emerging process of EHEC.</title>
        <authorList>
            <person name="Arimizu Y."/>
            <person name="Ogura Y."/>
        </authorList>
    </citation>
    <scope>NUCLEOTIDE SEQUENCE [LARGE SCALE GENOMIC DNA]</scope>
    <source>
        <strain evidence="1 2">KK-P061</strain>
    </source>
</reference>
<name>A0A4C9GPA0_ECOLX</name>
<organism evidence="1 2">
    <name type="scientific">Escherichia coli</name>
    <dbReference type="NCBI Taxonomy" id="562"/>
    <lineage>
        <taxon>Bacteria</taxon>
        <taxon>Pseudomonadati</taxon>
        <taxon>Pseudomonadota</taxon>
        <taxon>Gammaproteobacteria</taxon>
        <taxon>Enterobacterales</taxon>
        <taxon>Enterobacteriaceae</taxon>
        <taxon>Escherichia</taxon>
    </lineage>
</organism>
<sequence length="422" mass="47686">MLHRWRRDTIHRAALVAVKVRPVIHDGLFFRYMLHGGDGIRAVVVLTDTHAAEQALAQRRQLQPPHAVFCNAVRNTAHFHLHAVGDGLNLHADRIAISVNQAYQRGAGGWQRDFTVERQRPGLAVHRQHATTDADTRIVIIADFNDIARHMAKPFGTHAEVHGLRFQQFRFNQPQPGAVCLPPAGTAKGIHLRDVTTVTGNGLRVLHKLCRRLPAVVRVNPVHLNSIMAVLQGAEAVAERRAVIRHHHITAVIGPHLIRRPVLHERQRLPVPYRHTAHRRAEITENIPRLTLRGQVSITGDAWLRATKAVRHRLVAMLADDIQRPFIHIRRTKTFPHAVARMGQHIPQTPGHVVAVCRFKRSVPDTAVLPRLRVIVRRHLQNAPAKMIITTHLLAAELLRVHLYTDQCRVRVALFHIDDFGV</sequence>
<dbReference type="EMBL" id="BFXY01000088">
    <property type="protein sequence ID" value="GDH48240.1"/>
    <property type="molecule type" value="Genomic_DNA"/>
</dbReference>
<evidence type="ECO:0000313" key="2">
    <source>
        <dbReference type="Proteomes" id="UP000303027"/>
    </source>
</evidence>
<dbReference type="Proteomes" id="UP000303027">
    <property type="component" value="Unassembled WGS sequence"/>
</dbReference>
<dbReference type="AlphaFoldDB" id="A0A4C9GPA0"/>
<proteinExistence type="predicted"/>
<comment type="caution">
    <text evidence="1">The sequence shown here is derived from an EMBL/GenBank/DDBJ whole genome shotgun (WGS) entry which is preliminary data.</text>
</comment>
<protein>
    <submittedName>
        <fullName evidence="1">Uncharacterized protein</fullName>
    </submittedName>
</protein>
<evidence type="ECO:0000313" key="1">
    <source>
        <dbReference type="EMBL" id="GDH48240.1"/>
    </source>
</evidence>